<dbReference type="PROSITE" id="PS50275">
    <property type="entry name" value="SAC"/>
    <property type="match status" value="1"/>
</dbReference>
<dbReference type="SMART" id="SM00128">
    <property type="entry name" value="IPPc"/>
    <property type="match status" value="1"/>
</dbReference>
<name>A0A1E4RHG3_9ASCO</name>
<dbReference type="AlphaFoldDB" id="A0A1E4RHG3"/>
<dbReference type="EC" id="3.1.3.36" evidence="3"/>
<dbReference type="PANTHER" id="PTHR11200">
    <property type="entry name" value="INOSITOL 5-PHOSPHATASE"/>
    <property type="match status" value="1"/>
</dbReference>
<organism evidence="7 8">
    <name type="scientific">Hyphopichia burtonii NRRL Y-1933</name>
    <dbReference type="NCBI Taxonomy" id="984485"/>
    <lineage>
        <taxon>Eukaryota</taxon>
        <taxon>Fungi</taxon>
        <taxon>Dikarya</taxon>
        <taxon>Ascomycota</taxon>
        <taxon>Saccharomycotina</taxon>
        <taxon>Pichiomycetes</taxon>
        <taxon>Debaryomycetaceae</taxon>
        <taxon>Hyphopichia</taxon>
    </lineage>
</organism>
<protein>
    <recommendedName>
        <fullName evidence="3">phosphoinositide 5-phosphatase</fullName>
        <ecNumber evidence="3">3.1.3.36</ecNumber>
    </recommendedName>
</protein>
<dbReference type="STRING" id="984485.A0A1E4RHG3"/>
<feature type="domain" description="SAC" evidence="6">
    <location>
        <begin position="159"/>
        <end position="520"/>
    </location>
</feature>
<keyword evidence="4" id="KW-0378">Hydrolase</keyword>
<comment type="similarity">
    <text evidence="2">In the central section; belongs to the inositol 1,4,5-trisphosphate 5-phosphatase family.</text>
</comment>
<evidence type="ECO:0000313" key="7">
    <source>
        <dbReference type="EMBL" id="ODV66698.1"/>
    </source>
</evidence>
<dbReference type="GeneID" id="30997120"/>
<evidence type="ECO:0000256" key="3">
    <source>
        <dbReference type="ARBA" id="ARBA00013044"/>
    </source>
</evidence>
<dbReference type="GO" id="GO:0043813">
    <property type="term" value="F:phosphatidylinositol-3,5-bisphosphate 5-phosphatase activity"/>
    <property type="evidence" value="ECO:0007669"/>
    <property type="project" value="TreeGrafter"/>
</dbReference>
<dbReference type="EMBL" id="KV454542">
    <property type="protein sequence ID" value="ODV66698.1"/>
    <property type="molecule type" value="Genomic_DNA"/>
</dbReference>
<evidence type="ECO:0000256" key="4">
    <source>
        <dbReference type="ARBA" id="ARBA00022801"/>
    </source>
</evidence>
<feature type="compositionally biased region" description="Low complexity" evidence="5">
    <location>
        <begin position="1089"/>
        <end position="1111"/>
    </location>
</feature>
<evidence type="ECO:0000256" key="2">
    <source>
        <dbReference type="ARBA" id="ARBA00009678"/>
    </source>
</evidence>
<evidence type="ECO:0000259" key="6">
    <source>
        <dbReference type="PROSITE" id="PS50275"/>
    </source>
</evidence>
<comment type="similarity">
    <text evidence="1">Belongs to the synaptojanin family.</text>
</comment>
<dbReference type="Gene3D" id="3.60.10.10">
    <property type="entry name" value="Endonuclease/exonuclease/phosphatase"/>
    <property type="match status" value="1"/>
</dbReference>
<evidence type="ECO:0000256" key="1">
    <source>
        <dbReference type="ARBA" id="ARBA00008943"/>
    </source>
</evidence>
<dbReference type="InterPro" id="IPR000300">
    <property type="entry name" value="IPPc"/>
</dbReference>
<reference evidence="8" key="1">
    <citation type="submission" date="2016-05" db="EMBL/GenBank/DDBJ databases">
        <title>Comparative genomics of biotechnologically important yeasts.</title>
        <authorList>
            <consortium name="DOE Joint Genome Institute"/>
            <person name="Riley R."/>
            <person name="Haridas S."/>
            <person name="Wolfe K.H."/>
            <person name="Lopes M.R."/>
            <person name="Hittinger C.T."/>
            <person name="Goker M."/>
            <person name="Salamov A."/>
            <person name="Wisecaver J."/>
            <person name="Long T.M."/>
            <person name="Aerts A.L."/>
            <person name="Barry K."/>
            <person name="Choi C."/>
            <person name="Clum A."/>
            <person name="Coughlan A.Y."/>
            <person name="Deshpande S."/>
            <person name="Douglass A.P."/>
            <person name="Hanson S.J."/>
            <person name="Klenk H.-P."/>
            <person name="Labutti K."/>
            <person name="Lapidus A."/>
            <person name="Lindquist E."/>
            <person name="Lipzen A."/>
            <person name="Meier-Kolthoff J.P."/>
            <person name="Ohm R.A."/>
            <person name="Otillar R.P."/>
            <person name="Pangilinan J."/>
            <person name="Peng Y."/>
            <person name="Rokas A."/>
            <person name="Rosa C.A."/>
            <person name="Scheuner C."/>
            <person name="Sibirny A.A."/>
            <person name="Slot J.C."/>
            <person name="Stielow J.B."/>
            <person name="Sun H."/>
            <person name="Kurtzman C.P."/>
            <person name="Blackwell M."/>
            <person name="Grigoriev I.V."/>
            <person name="Jeffries T.W."/>
        </authorList>
    </citation>
    <scope>NUCLEOTIDE SEQUENCE [LARGE SCALE GENOMIC DNA]</scope>
    <source>
        <strain evidence="8">NRRL Y-1933</strain>
    </source>
</reference>
<dbReference type="GO" id="GO:0046856">
    <property type="term" value="P:phosphatidylinositol dephosphorylation"/>
    <property type="evidence" value="ECO:0007669"/>
    <property type="project" value="InterPro"/>
</dbReference>
<proteinExistence type="inferred from homology"/>
<keyword evidence="8" id="KW-1185">Reference proteome</keyword>
<dbReference type="InterPro" id="IPR002013">
    <property type="entry name" value="SAC_dom"/>
</dbReference>
<dbReference type="Pfam" id="PF02383">
    <property type="entry name" value="Syja_N"/>
    <property type="match status" value="1"/>
</dbReference>
<evidence type="ECO:0000313" key="8">
    <source>
        <dbReference type="Proteomes" id="UP000095085"/>
    </source>
</evidence>
<dbReference type="GO" id="GO:0016020">
    <property type="term" value="C:membrane"/>
    <property type="evidence" value="ECO:0007669"/>
    <property type="project" value="TreeGrafter"/>
</dbReference>
<accession>A0A1E4RHG3</accession>
<sequence length="1178" mass="130720">MALPVFGSVKIGSLLYKEYPRTIAIQSGSISLCFRQVKLKSKSNNKKAGSAVAVEIIPNDQISQENGYRTLVNREVSGCLGLINVDQQIFLAVITGAISNIASPVNYETVDKIYSVDFVSLTTNEWDFANLDANGYPMDTVEASTDDYEYRQAHPCHELKKLLSNGSFYYSNDFDLTSLLQNRGLDNSKLNGSASPNSASKKAINLDHYQQEYMWNSFMMDELIKLRSNLDEFSQSLLNESGILTTVIRGFAKTVTFASSGAAITIISKQSWKRAGTRFNARGIDDNGNVANYVETEFIYDNPSQKLIFSFTQIRGSVPTFWEQESTLVNPKISLTRSLEATQPIFNKHFDEVCSKYGVCHIVNLLSRTKPAEVQVLRRYKDLYQHSTHFDDIAFSDFDFHHETKAAAGGFSGATKILPLLYDSLERFGWFTYDTEQAEVITRQDGVFRVNCLDCLDRTNLIQQVICQSVVEHIVKNYLQANGGPDASSYRERLVFDEIAHKHNALWADNGDAISQIYTGTNALKSSFSRSGKMNFAGALSDVTKSVSRMYQNTFMDSKKQSTMDLMLGYDAQFSTPVKIYDPINEYVHDKLKQSSSTFTTHDNINIFVGTFNVNAASPLNKNMELTNWLFPPENLDHGLPDIFAIGLQELIELNAGSILSADNSKGSQWAGILESQLNSQNEPYLLLRTEAIASMSLFLFVKKSQVHHVTQVAGSSKKTGMGGITANKGACAVRFEFGNTSFALVTSHLAAGVNAIVERYNDYRTIIDGLTFTRNYTIKDHDNIIWFGDLNYRINLQNDQCRYLIENGAFDELFRMDQLLIELQEPKDGAFFGFNEGKIKFYPTYKYDKGTSNYDTSEKQRVPSWTDRILYLPNQEDRKDALVQLNYNSVMDIYVSDHKPVYSTFNSQVKFVDEEKKLKLAKELYRSYKKEHSTEGDVVSLIEFESASSAPSKKTSNSSFSADTLSEMNLLDDQTPAPRLPSRPATSNFNHPRRIPPPPLSRKAVTAVSNNGSMPAATPRKLPPQPSFSSNTPPVPPPARKVSASSPKPLSPDSTSSSSTSATSASVSQPKAPPYKPMKAPIGFSSTPLIPSASNSPSSTPNASSSSLPIQNNNGPKKPLVPTKPSALSGKKTGEPSDLSLNDSDKNRPPPPPPRSSTNTPVHAAKTMSDWKPLVPQ</sequence>
<dbReference type="OrthoDB" id="405996at2759"/>
<gene>
    <name evidence="7" type="ORF">HYPBUDRAFT_162571</name>
</gene>
<feature type="region of interest" description="Disordered" evidence="5">
    <location>
        <begin position="973"/>
        <end position="1178"/>
    </location>
</feature>
<dbReference type="RefSeq" id="XP_020075765.1">
    <property type="nucleotide sequence ID" value="XM_020222571.1"/>
</dbReference>
<dbReference type="InterPro" id="IPR036691">
    <property type="entry name" value="Endo/exonu/phosph_ase_sf"/>
</dbReference>
<dbReference type="Proteomes" id="UP000095085">
    <property type="component" value="Unassembled WGS sequence"/>
</dbReference>
<dbReference type="GO" id="GO:0005737">
    <property type="term" value="C:cytoplasm"/>
    <property type="evidence" value="ECO:0007669"/>
    <property type="project" value="TreeGrafter"/>
</dbReference>
<dbReference type="SUPFAM" id="SSF56219">
    <property type="entry name" value="DNase I-like"/>
    <property type="match status" value="1"/>
</dbReference>
<feature type="compositionally biased region" description="Low complexity" evidence="5">
    <location>
        <begin position="1046"/>
        <end position="1071"/>
    </location>
</feature>
<evidence type="ECO:0000256" key="5">
    <source>
        <dbReference type="SAM" id="MobiDB-lite"/>
    </source>
</evidence>
<dbReference type="PANTHER" id="PTHR11200:SF257">
    <property type="entry name" value="PHOSPHOINOSITIDE 5-PHOSPHATASE"/>
    <property type="match status" value="1"/>
</dbReference>
<dbReference type="InterPro" id="IPR046985">
    <property type="entry name" value="IP5"/>
</dbReference>
<dbReference type="GO" id="GO:0004439">
    <property type="term" value="F:phosphatidylinositol-4,5-bisphosphate 5-phosphatase activity"/>
    <property type="evidence" value="ECO:0007669"/>
    <property type="project" value="UniProtKB-EC"/>
</dbReference>
<dbReference type="Pfam" id="PF22669">
    <property type="entry name" value="Exo_endo_phos2"/>
    <property type="match status" value="1"/>
</dbReference>